<gene>
    <name evidence="9" type="ORF">M8H41_16105</name>
</gene>
<evidence type="ECO:0000313" key="9">
    <source>
        <dbReference type="EMBL" id="MDO0824367.1"/>
    </source>
</evidence>
<comment type="caution">
    <text evidence="9">The sequence shown here is derived from an EMBL/GenBank/DDBJ whole genome shotgun (WGS) entry which is preliminary data.</text>
</comment>
<evidence type="ECO:0000256" key="5">
    <source>
        <dbReference type="ARBA" id="ARBA00022989"/>
    </source>
</evidence>
<organism evidence="9 10">
    <name type="scientific">Desulfosporosinus nitroreducens</name>
    <dbReference type="NCBI Taxonomy" id="2018668"/>
    <lineage>
        <taxon>Bacteria</taxon>
        <taxon>Bacillati</taxon>
        <taxon>Bacillota</taxon>
        <taxon>Clostridia</taxon>
        <taxon>Eubacteriales</taxon>
        <taxon>Desulfitobacteriaceae</taxon>
        <taxon>Desulfosporosinus</taxon>
    </lineage>
</organism>
<keyword evidence="4 7" id="KW-0812">Transmembrane</keyword>
<dbReference type="Gene3D" id="1.10.1760.20">
    <property type="match status" value="1"/>
</dbReference>
<comment type="subcellular location">
    <subcellularLocation>
        <location evidence="1">Cell membrane</location>
        <topology evidence="1">Multi-pass membrane protein</topology>
    </subcellularLocation>
</comment>
<feature type="transmembrane region" description="Helical" evidence="7">
    <location>
        <begin position="7"/>
        <end position="28"/>
    </location>
</feature>
<reference evidence="9" key="1">
    <citation type="submission" date="2022-05" db="EMBL/GenBank/DDBJ databases">
        <title>Expanded diversity of anoxic marine methylotrophy in a Black Sea sulfate reducing microorganism.</title>
        <authorList>
            <person name="Fischer P.Q."/>
            <person name="Stams A.J.M."/>
            <person name="Villanueva L."/>
            <person name="Sousa D.Z."/>
        </authorList>
    </citation>
    <scope>NUCLEOTIDE SEQUENCE</scope>
    <source>
        <strain evidence="9">P130</strain>
    </source>
</reference>
<feature type="transmembrane region" description="Helical" evidence="7">
    <location>
        <begin position="318"/>
        <end position="341"/>
    </location>
</feature>
<dbReference type="PANTHER" id="PTHR34229">
    <property type="entry name" value="METAL TRANSPORT PROTEIN HI_1621-RELATED"/>
    <property type="match status" value="1"/>
</dbReference>
<dbReference type="Proteomes" id="UP001176021">
    <property type="component" value="Unassembled WGS sequence"/>
</dbReference>
<feature type="transmembrane region" description="Helical" evidence="7">
    <location>
        <begin position="181"/>
        <end position="203"/>
    </location>
</feature>
<feature type="transmembrane region" description="Helical" evidence="7">
    <location>
        <begin position="72"/>
        <end position="98"/>
    </location>
</feature>
<accession>A0ABT8QSM6</accession>
<name>A0ABT8QSM6_9FIRM</name>
<feature type="transmembrane region" description="Helical" evidence="7">
    <location>
        <begin position="223"/>
        <end position="246"/>
    </location>
</feature>
<feature type="domain" description="PDGLE" evidence="8">
    <location>
        <begin position="225"/>
        <end position="338"/>
    </location>
</feature>
<keyword evidence="10" id="KW-1185">Reference proteome</keyword>
<proteinExistence type="predicted"/>
<evidence type="ECO:0000256" key="6">
    <source>
        <dbReference type="ARBA" id="ARBA00023136"/>
    </source>
</evidence>
<sequence>MHMADALISPIVGGTMWVATAGVAAYSIKKIQTEMDEKKVPLMGVMGAFIFASQMINFSIPGTGSSGHIGGGLILAILLGPYAGFLTMASVLTIQALFFADGGLLALGSNVFNMGFFTCFVAYPLIYKTFTKKGYSTRRILIASVFTAIIGLQLGAFGVVLETLFSGKTELPFGTFLLLMQPIHLAIGAVEGLVTAAVVAYIWNSRPEIIEKAASGEALGNVAIKKVVGGLVIVAMITGAGLSWFASSDPDGLEWAMINTAGTAELEAPEGLHQTLLHLQSKIAFLPDYSFKASGNEPEPGVGEGGDAWPAISGGTSAAGLVGGGMTLLLAAFMGFGISMLKKRKSKVSI</sequence>
<dbReference type="PANTHER" id="PTHR34229:SF1">
    <property type="entry name" value="METAL TRANSPORT PROTEIN HI_1621-RELATED"/>
    <property type="match status" value="1"/>
</dbReference>
<dbReference type="InterPro" id="IPR002751">
    <property type="entry name" value="CbiM/NikMN"/>
</dbReference>
<dbReference type="Pfam" id="PF13190">
    <property type="entry name" value="PDGLE"/>
    <property type="match status" value="1"/>
</dbReference>
<evidence type="ECO:0000256" key="2">
    <source>
        <dbReference type="ARBA" id="ARBA00022448"/>
    </source>
</evidence>
<keyword evidence="5 7" id="KW-1133">Transmembrane helix</keyword>
<keyword evidence="6 7" id="KW-0472">Membrane</keyword>
<evidence type="ECO:0000256" key="1">
    <source>
        <dbReference type="ARBA" id="ARBA00004651"/>
    </source>
</evidence>
<evidence type="ECO:0000259" key="8">
    <source>
        <dbReference type="Pfam" id="PF13190"/>
    </source>
</evidence>
<dbReference type="EMBL" id="JAMJEV010000013">
    <property type="protein sequence ID" value="MDO0824367.1"/>
    <property type="molecule type" value="Genomic_DNA"/>
</dbReference>
<dbReference type="Pfam" id="PF01891">
    <property type="entry name" value="CbiM"/>
    <property type="match status" value="1"/>
</dbReference>
<dbReference type="RefSeq" id="WP_302049319.1">
    <property type="nucleotide sequence ID" value="NZ_JAMJEV010000013.1"/>
</dbReference>
<feature type="transmembrane region" description="Helical" evidence="7">
    <location>
        <begin position="40"/>
        <end position="60"/>
    </location>
</feature>
<dbReference type="InterPro" id="IPR025937">
    <property type="entry name" value="PDGLE_dom"/>
</dbReference>
<keyword evidence="3" id="KW-1003">Cell membrane</keyword>
<evidence type="ECO:0000313" key="10">
    <source>
        <dbReference type="Proteomes" id="UP001176021"/>
    </source>
</evidence>
<feature type="transmembrane region" description="Helical" evidence="7">
    <location>
        <begin position="104"/>
        <end position="127"/>
    </location>
</feature>
<evidence type="ECO:0000256" key="7">
    <source>
        <dbReference type="SAM" id="Phobius"/>
    </source>
</evidence>
<evidence type="ECO:0000256" key="3">
    <source>
        <dbReference type="ARBA" id="ARBA00022475"/>
    </source>
</evidence>
<feature type="transmembrane region" description="Helical" evidence="7">
    <location>
        <begin position="139"/>
        <end position="161"/>
    </location>
</feature>
<protein>
    <submittedName>
        <fullName evidence="9">Energy-coupling factor ABC transporter permease</fullName>
    </submittedName>
</protein>
<evidence type="ECO:0000256" key="4">
    <source>
        <dbReference type="ARBA" id="ARBA00022692"/>
    </source>
</evidence>
<keyword evidence="2" id="KW-0813">Transport</keyword>